<keyword evidence="3" id="KW-1185">Reference proteome</keyword>
<dbReference type="STRING" id="485915.Dret_1556"/>
<dbReference type="OrthoDB" id="5496147at2"/>
<protein>
    <submittedName>
        <fullName evidence="2">Phytochrome sensor protein</fullName>
    </submittedName>
</protein>
<reference evidence="2 3" key="2">
    <citation type="journal article" date="2010" name="Stand. Genomic Sci.">
        <title>Complete genome sequence of Desulfohalobium retbaense type strain (HR(100)).</title>
        <authorList>
            <person name="Spring S."/>
            <person name="Nolan M."/>
            <person name="Lapidus A."/>
            <person name="Glavina Del Rio T."/>
            <person name="Copeland A."/>
            <person name="Tice H."/>
            <person name="Cheng J.F."/>
            <person name="Lucas S."/>
            <person name="Land M."/>
            <person name="Chen F."/>
            <person name="Bruce D."/>
            <person name="Goodwin L."/>
            <person name="Pitluck S."/>
            <person name="Ivanova N."/>
            <person name="Mavromatis K."/>
            <person name="Mikhailova N."/>
            <person name="Pati A."/>
            <person name="Chen A."/>
            <person name="Palaniappan K."/>
            <person name="Hauser L."/>
            <person name="Chang Y.J."/>
            <person name="Jeffries C.D."/>
            <person name="Munk C."/>
            <person name="Kiss H."/>
            <person name="Chain P."/>
            <person name="Han C."/>
            <person name="Brettin T."/>
            <person name="Detter J.C."/>
            <person name="Schuler E."/>
            <person name="Goker M."/>
            <person name="Rohde M."/>
            <person name="Bristow J."/>
            <person name="Eisen J.A."/>
            <person name="Markowitz V."/>
            <person name="Hugenholtz P."/>
            <person name="Kyrpides N.C."/>
            <person name="Klenk H.P."/>
        </authorList>
    </citation>
    <scope>NUCLEOTIDE SEQUENCE [LARGE SCALE GENOMIC DNA]</scope>
    <source>
        <strain evidence="2 3">DSM 5692</strain>
    </source>
</reference>
<feature type="domain" description="GAF" evidence="1">
    <location>
        <begin position="167"/>
        <end position="317"/>
    </location>
</feature>
<organism evidence="2 3">
    <name type="scientific">Desulfohalobium retbaense (strain ATCC 49708 / DSM 5692 / JCM 16813 / HR100)</name>
    <dbReference type="NCBI Taxonomy" id="485915"/>
    <lineage>
        <taxon>Bacteria</taxon>
        <taxon>Pseudomonadati</taxon>
        <taxon>Thermodesulfobacteriota</taxon>
        <taxon>Desulfovibrionia</taxon>
        <taxon>Desulfovibrionales</taxon>
        <taxon>Desulfohalobiaceae</taxon>
        <taxon>Desulfohalobium</taxon>
    </lineage>
</organism>
<dbReference type="Proteomes" id="UP000001052">
    <property type="component" value="Chromosome"/>
</dbReference>
<dbReference type="SUPFAM" id="SSF55781">
    <property type="entry name" value="GAF domain-like"/>
    <property type="match status" value="2"/>
</dbReference>
<sequence length="332" mass="36716">MPRHNCLQQLLGIICSVFDAYSAVLFLPAAKDEYALAASFSLGDNLISGASVGQGKGLVGWIIRNNKPLLVNNFDREGGCLGYYNQEGESKIKAFMGHPLGQGDGALCLDSKKTYSFTTKDQKILDQFSRLVESLCSDFTSVQCSQEEHALYTGLQALHALQSRYPRWSQYIDRFVATIAEYTSFSHCFLAARDENGSSYFLEGWNQPLFAAESEHHQQFNIKSGLIGWVFKHQSIVSSGSAAEPMSAPVFGRDVQAPDFSSVICLPLVVNKITRGVLVLADEEVKPVSDQLRTFLEMASGQLGLLLENLYLKSRIHRQQVQAEKSEQKPGS</sequence>
<dbReference type="Pfam" id="PF13185">
    <property type="entry name" value="GAF_2"/>
    <property type="match status" value="2"/>
</dbReference>
<dbReference type="EMBL" id="CP001734">
    <property type="protein sequence ID" value="ACV68840.1"/>
    <property type="molecule type" value="Genomic_DNA"/>
</dbReference>
<dbReference type="SMART" id="SM00065">
    <property type="entry name" value="GAF"/>
    <property type="match status" value="2"/>
</dbReference>
<accession>C8X343</accession>
<dbReference type="eggNOG" id="COG2203">
    <property type="taxonomic scope" value="Bacteria"/>
</dbReference>
<dbReference type="HOGENOM" id="CLU_803471_0_0_7"/>
<dbReference type="KEGG" id="drt:Dret_1556"/>
<dbReference type="InterPro" id="IPR003018">
    <property type="entry name" value="GAF"/>
</dbReference>
<proteinExistence type="predicted"/>
<dbReference type="RefSeq" id="WP_015751984.1">
    <property type="nucleotide sequence ID" value="NC_013223.1"/>
</dbReference>
<gene>
    <name evidence="2" type="ordered locus">Dret_1556</name>
</gene>
<evidence type="ECO:0000259" key="1">
    <source>
        <dbReference type="SMART" id="SM00065"/>
    </source>
</evidence>
<evidence type="ECO:0000313" key="3">
    <source>
        <dbReference type="Proteomes" id="UP000001052"/>
    </source>
</evidence>
<reference evidence="3" key="1">
    <citation type="submission" date="2009-09" db="EMBL/GenBank/DDBJ databases">
        <title>The complete chromosome of Desulfohalobium retbaense DSM 5692.</title>
        <authorList>
            <consortium name="US DOE Joint Genome Institute (JGI-PGF)"/>
            <person name="Lucas S."/>
            <person name="Copeland A."/>
            <person name="Lapidus A."/>
            <person name="Glavina del Rio T."/>
            <person name="Dalin E."/>
            <person name="Tice H."/>
            <person name="Bruce D."/>
            <person name="Goodwin L."/>
            <person name="Pitluck S."/>
            <person name="Kyrpides N."/>
            <person name="Mavromatis K."/>
            <person name="Ivanova N."/>
            <person name="Mikhailova N."/>
            <person name="Munk A.C."/>
            <person name="Brettin T."/>
            <person name="Detter J.C."/>
            <person name="Han C."/>
            <person name="Tapia R."/>
            <person name="Larimer F."/>
            <person name="Land M."/>
            <person name="Hauser L."/>
            <person name="Markowitz V."/>
            <person name="Cheng J.-F."/>
            <person name="Hugenholtz P."/>
            <person name="Woyke T."/>
            <person name="Wu D."/>
            <person name="Spring S."/>
            <person name="Klenk H.-P."/>
            <person name="Eisen J.A."/>
        </authorList>
    </citation>
    <scope>NUCLEOTIDE SEQUENCE [LARGE SCALE GENOMIC DNA]</scope>
    <source>
        <strain evidence="3">DSM 5692</strain>
    </source>
</reference>
<feature type="domain" description="GAF" evidence="1">
    <location>
        <begin position="2"/>
        <end position="146"/>
    </location>
</feature>
<dbReference type="Gene3D" id="3.30.450.40">
    <property type="match status" value="2"/>
</dbReference>
<evidence type="ECO:0000313" key="2">
    <source>
        <dbReference type="EMBL" id="ACV68840.1"/>
    </source>
</evidence>
<dbReference type="AlphaFoldDB" id="C8X343"/>
<dbReference type="InterPro" id="IPR029016">
    <property type="entry name" value="GAF-like_dom_sf"/>
</dbReference>
<name>C8X343_DESRD</name>